<comment type="caution">
    <text evidence="3">The sequence shown here is derived from an EMBL/GenBank/DDBJ whole genome shotgun (WGS) entry which is preliminary data.</text>
</comment>
<dbReference type="InterPro" id="IPR039448">
    <property type="entry name" value="Beta_helix"/>
</dbReference>
<keyword evidence="4" id="KW-1185">Reference proteome</keyword>
<dbReference type="Proteomes" id="UP001595904">
    <property type="component" value="Unassembled WGS sequence"/>
</dbReference>
<protein>
    <submittedName>
        <fullName evidence="3">Right-handed parallel beta-helix repeat-containing protein</fullName>
    </submittedName>
</protein>
<dbReference type="InterPro" id="IPR006626">
    <property type="entry name" value="PbH1"/>
</dbReference>
<keyword evidence="1" id="KW-0677">Repeat</keyword>
<evidence type="ECO:0000313" key="3">
    <source>
        <dbReference type="EMBL" id="MFC4314101.1"/>
    </source>
</evidence>
<accession>A0ABV8T2H5</accession>
<dbReference type="InterPro" id="IPR012334">
    <property type="entry name" value="Pectin_lyas_fold"/>
</dbReference>
<evidence type="ECO:0000313" key="4">
    <source>
        <dbReference type="Proteomes" id="UP001595904"/>
    </source>
</evidence>
<dbReference type="EMBL" id="JBHSDU010000015">
    <property type="protein sequence ID" value="MFC4314101.1"/>
    <property type="molecule type" value="Genomic_DNA"/>
</dbReference>
<feature type="domain" description="Right handed beta helix" evidence="2">
    <location>
        <begin position="109"/>
        <end position="263"/>
    </location>
</feature>
<dbReference type="PANTHER" id="PTHR22990">
    <property type="entry name" value="F-BOX ONLY PROTEIN"/>
    <property type="match status" value="1"/>
</dbReference>
<dbReference type="InterPro" id="IPR011050">
    <property type="entry name" value="Pectin_lyase_fold/virulence"/>
</dbReference>
<name>A0ABV8T2H5_9GAMM</name>
<dbReference type="Gene3D" id="2.160.20.10">
    <property type="entry name" value="Single-stranded right-handed beta-helix, Pectin lyase-like"/>
    <property type="match status" value="1"/>
</dbReference>
<dbReference type="PANTHER" id="PTHR22990:SF15">
    <property type="entry name" value="F-BOX ONLY PROTEIN 10"/>
    <property type="match status" value="1"/>
</dbReference>
<evidence type="ECO:0000256" key="1">
    <source>
        <dbReference type="ARBA" id="ARBA00022737"/>
    </source>
</evidence>
<proteinExistence type="predicted"/>
<reference evidence="4" key="1">
    <citation type="journal article" date="2019" name="Int. J. Syst. Evol. Microbiol.">
        <title>The Global Catalogue of Microorganisms (GCM) 10K type strain sequencing project: providing services to taxonomists for standard genome sequencing and annotation.</title>
        <authorList>
            <consortium name="The Broad Institute Genomics Platform"/>
            <consortium name="The Broad Institute Genome Sequencing Center for Infectious Disease"/>
            <person name="Wu L."/>
            <person name="Ma J."/>
        </authorList>
    </citation>
    <scope>NUCLEOTIDE SEQUENCE [LARGE SCALE GENOMIC DNA]</scope>
    <source>
        <strain evidence="4">CGMCC 1.10759</strain>
    </source>
</reference>
<dbReference type="SMART" id="SM00710">
    <property type="entry name" value="PbH1"/>
    <property type="match status" value="5"/>
</dbReference>
<dbReference type="Pfam" id="PF13229">
    <property type="entry name" value="Beta_helix"/>
    <property type="match status" value="1"/>
</dbReference>
<dbReference type="SUPFAM" id="SSF51126">
    <property type="entry name" value="Pectin lyase-like"/>
    <property type="match status" value="1"/>
</dbReference>
<dbReference type="InterPro" id="IPR051550">
    <property type="entry name" value="SCF-Subunits/Alg-Epimerases"/>
</dbReference>
<evidence type="ECO:0000259" key="2">
    <source>
        <dbReference type="Pfam" id="PF13229"/>
    </source>
</evidence>
<organism evidence="3 4">
    <name type="scientific">Steroidobacter flavus</name>
    <dbReference type="NCBI Taxonomy" id="1842136"/>
    <lineage>
        <taxon>Bacteria</taxon>
        <taxon>Pseudomonadati</taxon>
        <taxon>Pseudomonadota</taxon>
        <taxon>Gammaproteobacteria</taxon>
        <taxon>Steroidobacterales</taxon>
        <taxon>Steroidobacteraceae</taxon>
        <taxon>Steroidobacter</taxon>
    </lineage>
</organism>
<sequence>MLAGIVAASPATAAATKTWIVCPAGATAKDCAFKGNQAIQAAIDRAADGDTVLIRTGTYAIENPRDVKFEDYVIRAYVVVDGKALHVVGEPGAVIDGKDGPASTAMLIRGSDVTLRNLSFRNLRVASDEDDIYDGHGVFIMNSTAAVSGVALDRFEKMGLSARGTSNVTATDLRIVDGHVGIWVRESAQLRLCNSVIRGNHGVGVGGAAHASIRVYNSVLQANELDGVYLKEDASALVTNSIIAGNKPGGVSARNNAQAWVSHSVLFANEKGATSSADAGIVKLGAGIAEVDPQLTRDFRLSPAVANAVTSNPDVLDRVGGRAPVGLSDVAGCLRAQGI</sequence>
<gene>
    <name evidence="3" type="ORF">ACFPN2_33820</name>
</gene>